<dbReference type="PIRSF" id="PIRSF004911">
    <property type="entry name" value="DUF160"/>
    <property type="match status" value="1"/>
</dbReference>
<feature type="binding site" evidence="8">
    <location>
        <position position="111"/>
    </location>
    <ligand>
        <name>[4Fe-4S] cluster</name>
        <dbReference type="ChEBI" id="CHEBI:49883"/>
        <note>4Fe-4S-S-AdoMet</note>
    </ligand>
</feature>
<evidence type="ECO:0000256" key="9">
    <source>
        <dbReference type="SAM" id="MobiDB-lite"/>
    </source>
</evidence>
<evidence type="ECO:0000313" key="11">
    <source>
        <dbReference type="EMBL" id="MPW26924.1"/>
    </source>
</evidence>
<evidence type="ECO:0000256" key="8">
    <source>
        <dbReference type="PIRSR" id="PIRSR004911-1"/>
    </source>
</evidence>
<dbReference type="InterPro" id="IPR013785">
    <property type="entry name" value="Aldolase_TIM"/>
</dbReference>
<sequence>MKNNWEQLLNDNIQSLEDLKSKGVPVNEPNEIASIINRHPMNIPQYYFELIDSQDKNDPIRKMSVPDELELQTEGQDDTSGEQENTVLPGLQHKYKETALVLTTNKCYMYCRHCFRKRMVGYTQKEIMERMKEAIDYISHHKEISNVLLSGGDSFTLSNDIIKEYLENLTKIEHLDFIRFGTRVPVVFPMRISLDKELLEILQYYNKKKRIIVVTQFNHPNELNEKSIESIEALRSINIDVLNQTVLLKDINDDADTLSSLLKGLITNRIVPYYVFQCRPVKHVKNNFQVSFLKGIDVINETRSRLNGPSKNFKYALSHPRGKIEILGKEENKVFFKFHQSKDLSDANKIFSVDVLDKHSWLDNELNPIS</sequence>
<dbReference type="SUPFAM" id="SSF102114">
    <property type="entry name" value="Radical SAM enzymes"/>
    <property type="match status" value="1"/>
</dbReference>
<feature type="domain" description="Radical SAM core" evidence="10">
    <location>
        <begin position="93"/>
        <end position="309"/>
    </location>
</feature>
<dbReference type="PANTHER" id="PTHR30538:SF0">
    <property type="entry name" value="L-LYSINE 2,3-AMINOMUTASE AQ_1632-RELATED"/>
    <property type="match status" value="1"/>
</dbReference>
<keyword evidence="6" id="KW-0408">Iron</keyword>
<dbReference type="GO" id="GO:0046872">
    <property type="term" value="F:metal ion binding"/>
    <property type="evidence" value="ECO:0007669"/>
    <property type="project" value="UniProtKB-KW"/>
</dbReference>
<evidence type="ECO:0000256" key="2">
    <source>
        <dbReference type="ARBA" id="ARBA00022485"/>
    </source>
</evidence>
<comment type="cofactor">
    <cofactor evidence="1">
        <name>pyridoxal 5'-phosphate</name>
        <dbReference type="ChEBI" id="CHEBI:597326"/>
    </cofactor>
</comment>
<keyword evidence="3" id="KW-0949">S-adenosyl-L-methionine</keyword>
<evidence type="ECO:0000256" key="7">
    <source>
        <dbReference type="ARBA" id="ARBA00023014"/>
    </source>
</evidence>
<dbReference type="SFLD" id="SFLDS00029">
    <property type="entry name" value="Radical_SAM"/>
    <property type="match status" value="1"/>
</dbReference>
<dbReference type="InterPro" id="IPR007197">
    <property type="entry name" value="rSAM"/>
</dbReference>
<evidence type="ECO:0000256" key="1">
    <source>
        <dbReference type="ARBA" id="ARBA00001933"/>
    </source>
</evidence>
<name>A0A6A7KBY0_9FIRM</name>
<feature type="binding site" evidence="8">
    <location>
        <position position="107"/>
    </location>
    <ligand>
        <name>[4Fe-4S] cluster</name>
        <dbReference type="ChEBI" id="CHEBI:49883"/>
        <note>4Fe-4S-S-AdoMet</note>
    </ligand>
</feature>
<evidence type="ECO:0000259" key="10">
    <source>
        <dbReference type="PROSITE" id="PS51918"/>
    </source>
</evidence>
<reference evidence="11 12" key="1">
    <citation type="submission" date="2019-10" db="EMBL/GenBank/DDBJ databases">
        <title>Alkalibaculum tamaniensis sp.nov., a new alkaliphilic acetogen, isolated on methoxylated aromatics from a mud volcano.</title>
        <authorList>
            <person name="Khomyakova M.A."/>
            <person name="Merkel A.Y."/>
            <person name="Bonch-Osmolovskaya E.A."/>
            <person name="Slobodkin A.I."/>
        </authorList>
    </citation>
    <scope>NUCLEOTIDE SEQUENCE [LARGE SCALE GENOMIC DNA]</scope>
    <source>
        <strain evidence="11 12">M08DMB</strain>
    </source>
</reference>
<dbReference type="GO" id="GO:0051539">
    <property type="term" value="F:4 iron, 4 sulfur cluster binding"/>
    <property type="evidence" value="ECO:0007669"/>
    <property type="project" value="UniProtKB-KW"/>
</dbReference>
<dbReference type="SFLD" id="SFLDG01070">
    <property type="entry name" value="PLP-dependent"/>
    <property type="match status" value="1"/>
</dbReference>
<feature type="compositionally biased region" description="Acidic residues" evidence="9">
    <location>
        <begin position="69"/>
        <end position="81"/>
    </location>
</feature>
<evidence type="ECO:0000256" key="6">
    <source>
        <dbReference type="ARBA" id="ARBA00023004"/>
    </source>
</evidence>
<keyword evidence="12" id="KW-1185">Reference proteome</keyword>
<dbReference type="Proteomes" id="UP000440004">
    <property type="component" value="Unassembled WGS sequence"/>
</dbReference>
<gene>
    <name evidence="11" type="ORF">GC105_14150</name>
</gene>
<dbReference type="GO" id="GO:0003824">
    <property type="term" value="F:catalytic activity"/>
    <property type="evidence" value="ECO:0007669"/>
    <property type="project" value="InterPro"/>
</dbReference>
<evidence type="ECO:0000256" key="3">
    <source>
        <dbReference type="ARBA" id="ARBA00022691"/>
    </source>
</evidence>
<dbReference type="NCBIfam" id="TIGR00238">
    <property type="entry name" value="KamA family radical SAM protein"/>
    <property type="match status" value="1"/>
</dbReference>
<proteinExistence type="predicted"/>
<dbReference type="Gene3D" id="3.20.20.70">
    <property type="entry name" value="Aldolase class I"/>
    <property type="match status" value="1"/>
</dbReference>
<keyword evidence="7 8" id="KW-0411">Iron-sulfur</keyword>
<feature type="region of interest" description="Disordered" evidence="9">
    <location>
        <begin position="69"/>
        <end position="89"/>
    </location>
</feature>
<dbReference type="EMBL" id="WHNX01000032">
    <property type="protein sequence ID" value="MPW26924.1"/>
    <property type="molecule type" value="Genomic_DNA"/>
</dbReference>
<evidence type="ECO:0000256" key="5">
    <source>
        <dbReference type="ARBA" id="ARBA00022898"/>
    </source>
</evidence>
<dbReference type="InterPro" id="IPR058240">
    <property type="entry name" value="rSAM_sf"/>
</dbReference>
<dbReference type="InterPro" id="IPR003739">
    <property type="entry name" value="Lys_aminomutase/Glu_NH3_mut"/>
</dbReference>
<keyword evidence="4 8" id="KW-0479">Metal-binding</keyword>
<dbReference type="PROSITE" id="PS51918">
    <property type="entry name" value="RADICAL_SAM"/>
    <property type="match status" value="1"/>
</dbReference>
<organism evidence="11 12">
    <name type="scientific">Alkalibaculum sporogenes</name>
    <dbReference type="NCBI Taxonomy" id="2655001"/>
    <lineage>
        <taxon>Bacteria</taxon>
        <taxon>Bacillati</taxon>
        <taxon>Bacillota</taxon>
        <taxon>Clostridia</taxon>
        <taxon>Eubacteriales</taxon>
        <taxon>Eubacteriaceae</taxon>
        <taxon>Alkalibaculum</taxon>
    </lineage>
</organism>
<dbReference type="PANTHER" id="PTHR30538">
    <property type="entry name" value="LYSINE 2,3-AMINOMUTASE-RELATED"/>
    <property type="match status" value="1"/>
</dbReference>
<feature type="binding site" evidence="8">
    <location>
        <position position="114"/>
    </location>
    <ligand>
        <name>[4Fe-4S] cluster</name>
        <dbReference type="ChEBI" id="CHEBI:49883"/>
        <note>4Fe-4S-S-AdoMet</note>
    </ligand>
</feature>
<evidence type="ECO:0000256" key="4">
    <source>
        <dbReference type="ARBA" id="ARBA00022723"/>
    </source>
</evidence>
<dbReference type="Pfam" id="PF04055">
    <property type="entry name" value="Radical_SAM"/>
    <property type="match status" value="1"/>
</dbReference>
<keyword evidence="2 8" id="KW-0004">4Fe-4S</keyword>
<dbReference type="AlphaFoldDB" id="A0A6A7KBY0"/>
<comment type="caution">
    <text evidence="11">The sequence shown here is derived from an EMBL/GenBank/DDBJ whole genome shotgun (WGS) entry which is preliminary data.</text>
</comment>
<dbReference type="RefSeq" id="WP_152806125.1">
    <property type="nucleotide sequence ID" value="NZ_WHNX01000032.1"/>
</dbReference>
<keyword evidence="5" id="KW-0663">Pyridoxal phosphate</keyword>
<accession>A0A6A7KBY0</accession>
<evidence type="ECO:0000313" key="12">
    <source>
        <dbReference type="Proteomes" id="UP000440004"/>
    </source>
</evidence>
<dbReference type="CDD" id="cd01335">
    <property type="entry name" value="Radical_SAM"/>
    <property type="match status" value="1"/>
</dbReference>
<protein>
    <submittedName>
        <fullName evidence="11">KamA family radical SAM protein</fullName>
    </submittedName>
</protein>